<feature type="compositionally biased region" description="Polar residues" evidence="1">
    <location>
        <begin position="175"/>
        <end position="194"/>
    </location>
</feature>
<evidence type="ECO:0000313" key="2">
    <source>
        <dbReference type="EMBL" id="TVU05586.1"/>
    </source>
</evidence>
<protein>
    <submittedName>
        <fullName evidence="2">Uncharacterized protein</fullName>
    </submittedName>
</protein>
<dbReference type="Proteomes" id="UP000324897">
    <property type="component" value="Unassembled WGS sequence"/>
</dbReference>
<dbReference type="PANTHER" id="PTHR33385:SF17">
    <property type="entry name" value="OS08G0466800 PROTEIN"/>
    <property type="match status" value="1"/>
</dbReference>
<comment type="caution">
    <text evidence="2">The sequence shown here is derived from an EMBL/GenBank/DDBJ whole genome shotgun (WGS) entry which is preliminary data.</text>
</comment>
<organism evidence="2 3">
    <name type="scientific">Eragrostis curvula</name>
    <name type="common">weeping love grass</name>
    <dbReference type="NCBI Taxonomy" id="38414"/>
    <lineage>
        <taxon>Eukaryota</taxon>
        <taxon>Viridiplantae</taxon>
        <taxon>Streptophyta</taxon>
        <taxon>Embryophyta</taxon>
        <taxon>Tracheophyta</taxon>
        <taxon>Spermatophyta</taxon>
        <taxon>Magnoliopsida</taxon>
        <taxon>Liliopsida</taxon>
        <taxon>Poales</taxon>
        <taxon>Poaceae</taxon>
        <taxon>PACMAD clade</taxon>
        <taxon>Chloridoideae</taxon>
        <taxon>Eragrostideae</taxon>
        <taxon>Eragrostidinae</taxon>
        <taxon>Eragrostis</taxon>
    </lineage>
</organism>
<evidence type="ECO:0000256" key="1">
    <source>
        <dbReference type="SAM" id="MobiDB-lite"/>
    </source>
</evidence>
<dbReference type="Gramene" id="TVU05586">
    <property type="protein sequence ID" value="TVU05586"/>
    <property type="gene ID" value="EJB05_48754"/>
</dbReference>
<sequence>MEMAQERELLHQRQTWWPLDAMACSLETSSCSLFGWDPRLFYFGQGAIGNGASDSGSHEHHELEILVPKCRPRGMEFPVSEAPEAVTSLLTVEDAMAMPAKLDELLQNLLDSDEEGLSSWCALEVASAMSLFQHELHFGSVSATVPASPEKSLTPPQADLPSSSPSQGNRGPWTNDATSSAQCQNVGANCSSKRSAPAEKESEGGETCKRGRVASSIVGIGSSVARPFTVVKPGGADGEVTLADINKWILAPPARPVRHPVGEFACTPRVSAGNRPAPSGKTVAGFTRVRTAGRGSVTVVRTIG</sequence>
<dbReference type="GO" id="GO:0007140">
    <property type="term" value="P:male meiotic nuclear division"/>
    <property type="evidence" value="ECO:0007669"/>
    <property type="project" value="InterPro"/>
</dbReference>
<feature type="region of interest" description="Disordered" evidence="1">
    <location>
        <begin position="145"/>
        <end position="207"/>
    </location>
</feature>
<dbReference type="AlphaFoldDB" id="A0A5J9T2I1"/>
<dbReference type="EMBL" id="RWGY01000051">
    <property type="protein sequence ID" value="TVU05586.1"/>
    <property type="molecule type" value="Genomic_DNA"/>
</dbReference>
<reference evidence="2 3" key="1">
    <citation type="journal article" date="2019" name="Sci. Rep.">
        <title>A high-quality genome of Eragrostis curvula grass provides insights into Poaceae evolution and supports new strategies to enhance forage quality.</title>
        <authorList>
            <person name="Carballo J."/>
            <person name="Santos B.A.C.M."/>
            <person name="Zappacosta D."/>
            <person name="Garbus I."/>
            <person name="Selva J.P."/>
            <person name="Gallo C.A."/>
            <person name="Diaz A."/>
            <person name="Albertini E."/>
            <person name="Caccamo M."/>
            <person name="Echenique V."/>
        </authorList>
    </citation>
    <scope>NUCLEOTIDE SEQUENCE [LARGE SCALE GENOMIC DNA]</scope>
    <source>
        <strain evidence="3">cv. Victoria</strain>
        <tissue evidence="2">Leaf</tissue>
    </source>
</reference>
<gene>
    <name evidence="2" type="ORF">EJB05_48754</name>
</gene>
<dbReference type="InterPro" id="IPR039933">
    <property type="entry name" value="XRI1"/>
</dbReference>
<keyword evidence="3" id="KW-1185">Reference proteome</keyword>
<evidence type="ECO:0000313" key="3">
    <source>
        <dbReference type="Proteomes" id="UP000324897"/>
    </source>
</evidence>
<proteinExistence type="predicted"/>
<dbReference type="OrthoDB" id="691244at2759"/>
<dbReference type="PANTHER" id="PTHR33385">
    <property type="entry name" value="PROTEIN XRI1"/>
    <property type="match status" value="1"/>
</dbReference>
<feature type="compositionally biased region" description="Polar residues" evidence="1">
    <location>
        <begin position="160"/>
        <end position="169"/>
    </location>
</feature>
<feature type="compositionally biased region" description="Basic and acidic residues" evidence="1">
    <location>
        <begin position="196"/>
        <end position="207"/>
    </location>
</feature>
<name>A0A5J9T2I1_9POAL</name>
<accession>A0A5J9T2I1</accession>
<dbReference type="GO" id="GO:0007143">
    <property type="term" value="P:female meiotic nuclear division"/>
    <property type="evidence" value="ECO:0007669"/>
    <property type="project" value="InterPro"/>
</dbReference>